<feature type="transmembrane region" description="Helical" evidence="4">
    <location>
        <begin position="20"/>
        <end position="41"/>
    </location>
</feature>
<name>A0A8J6XZX2_9BACT</name>
<keyword evidence="4" id="KW-1133">Transmembrane helix</keyword>
<dbReference type="Gene3D" id="3.20.20.370">
    <property type="entry name" value="Glycoside hydrolase/deacetylase"/>
    <property type="match status" value="1"/>
</dbReference>
<evidence type="ECO:0000313" key="7">
    <source>
        <dbReference type="Proteomes" id="UP000598633"/>
    </source>
</evidence>
<gene>
    <name evidence="6" type="ORF">IFJ97_02080</name>
</gene>
<proteinExistence type="predicted"/>
<evidence type="ECO:0000256" key="1">
    <source>
        <dbReference type="ARBA" id="ARBA00022723"/>
    </source>
</evidence>
<dbReference type="GO" id="GO:0016020">
    <property type="term" value="C:membrane"/>
    <property type="evidence" value="ECO:0007669"/>
    <property type="project" value="TreeGrafter"/>
</dbReference>
<evidence type="ECO:0000313" key="6">
    <source>
        <dbReference type="EMBL" id="MBD3870131.1"/>
    </source>
</evidence>
<dbReference type="GO" id="GO:0046872">
    <property type="term" value="F:metal ion binding"/>
    <property type="evidence" value="ECO:0007669"/>
    <property type="project" value="UniProtKB-KW"/>
</dbReference>
<dbReference type="AlphaFoldDB" id="A0A8J6XZX2"/>
<accession>A0A8J6XZX2</accession>
<dbReference type="Proteomes" id="UP000598633">
    <property type="component" value="Unassembled WGS sequence"/>
</dbReference>
<comment type="caution">
    <text evidence="6">The sequence shown here is derived from an EMBL/GenBank/DDBJ whole genome shotgun (WGS) entry which is preliminary data.</text>
</comment>
<feature type="region of interest" description="Disordered" evidence="3">
    <location>
        <begin position="131"/>
        <end position="181"/>
    </location>
</feature>
<feature type="compositionally biased region" description="Low complexity" evidence="3">
    <location>
        <begin position="135"/>
        <end position="164"/>
    </location>
</feature>
<dbReference type="Pfam" id="PF01522">
    <property type="entry name" value="Polysacc_deac_1"/>
    <property type="match status" value="1"/>
</dbReference>
<evidence type="ECO:0000256" key="4">
    <source>
        <dbReference type="SAM" id="Phobius"/>
    </source>
</evidence>
<organism evidence="6 7">
    <name type="scientific">Candidatus Sulfomarinibacter kjeldsenii</name>
    <dbReference type="NCBI Taxonomy" id="2885994"/>
    <lineage>
        <taxon>Bacteria</taxon>
        <taxon>Pseudomonadati</taxon>
        <taxon>Acidobacteriota</taxon>
        <taxon>Thermoanaerobaculia</taxon>
        <taxon>Thermoanaerobaculales</taxon>
        <taxon>Candidatus Sulfomarinibacteraceae</taxon>
        <taxon>Candidatus Sulfomarinibacter</taxon>
    </lineage>
</organism>
<dbReference type="EMBL" id="JACXWA010000033">
    <property type="protein sequence ID" value="MBD3870131.1"/>
    <property type="molecule type" value="Genomic_DNA"/>
</dbReference>
<dbReference type="InterPro" id="IPR050248">
    <property type="entry name" value="Polysacc_deacetylase_ArnD"/>
</dbReference>
<dbReference type="SUPFAM" id="SSF88713">
    <property type="entry name" value="Glycoside hydrolase/deacetylase"/>
    <property type="match status" value="1"/>
</dbReference>
<dbReference type="InterPro" id="IPR002509">
    <property type="entry name" value="NODB_dom"/>
</dbReference>
<dbReference type="PANTHER" id="PTHR10587">
    <property type="entry name" value="GLYCOSYL TRANSFERASE-RELATED"/>
    <property type="match status" value="1"/>
</dbReference>
<protein>
    <submittedName>
        <fullName evidence="6">Polysaccharide deacetylase family protein</fullName>
    </submittedName>
</protein>
<dbReference type="PROSITE" id="PS51677">
    <property type="entry name" value="NODB"/>
    <property type="match status" value="1"/>
</dbReference>
<reference evidence="6 7" key="1">
    <citation type="submission" date="2020-08" db="EMBL/GenBank/DDBJ databases">
        <title>Acidobacteriota in marine sediments use diverse sulfur dissimilation pathways.</title>
        <authorList>
            <person name="Wasmund K."/>
        </authorList>
    </citation>
    <scope>NUCLEOTIDE SEQUENCE [LARGE SCALE GENOMIC DNA]</scope>
    <source>
        <strain evidence="6">MAG AM3-A</strain>
    </source>
</reference>
<evidence type="ECO:0000256" key="3">
    <source>
        <dbReference type="SAM" id="MobiDB-lite"/>
    </source>
</evidence>
<dbReference type="CDD" id="cd10917">
    <property type="entry name" value="CE4_NodB_like_6s_7s"/>
    <property type="match status" value="1"/>
</dbReference>
<evidence type="ECO:0000259" key="5">
    <source>
        <dbReference type="PROSITE" id="PS51677"/>
    </source>
</evidence>
<keyword evidence="1" id="KW-0479">Metal-binding</keyword>
<dbReference type="PANTHER" id="PTHR10587:SF133">
    <property type="entry name" value="CHITIN DEACETYLASE 1-RELATED"/>
    <property type="match status" value="1"/>
</dbReference>
<dbReference type="InterPro" id="IPR011330">
    <property type="entry name" value="Glyco_hydro/deAcase_b/a-brl"/>
</dbReference>
<dbReference type="GO" id="GO:0005975">
    <property type="term" value="P:carbohydrate metabolic process"/>
    <property type="evidence" value="ECO:0007669"/>
    <property type="project" value="InterPro"/>
</dbReference>
<sequence>MRDGINQTISNARQPLHPAWVIAVVAGASALLLSAVGIKVAELVEVSRSIESSQPIIEKPVDISADIVVSEMGLRIESTGPPGARLLLLRDGKPLGVVILDDEGHASSGDLDLSSGEGVLRIVPLTSSGLELAVPTPTETPTATETSTPTATPKPSSTATPRPTQASRPDTRSADPKMAPTPMVAPPVLQLVQDAGPRIAITFDGNASTNRTAELLDLLQQHNLEVTIFVTGQFIERYPSIIRRAVLSGHEIGNHTYSHPHLTTYAKNRRHQLLPGVTKKRFQKELQRTEDAYVKATGHSMQPLWRAPFGEENRALRGWALEMGYLHVRWSSLEGASLDSHDWVADEHSSLYKSSRRIMERLIQFPKLEGGIILMHMATEREEPPWQELPVFLDALEQRGLEATTVTRLLEASPTWRKWLRRAEERHHQVNGEK</sequence>
<keyword evidence="4" id="KW-0812">Transmembrane</keyword>
<keyword evidence="4" id="KW-0472">Membrane</keyword>
<feature type="domain" description="NodB homology" evidence="5">
    <location>
        <begin position="197"/>
        <end position="404"/>
    </location>
</feature>
<evidence type="ECO:0000256" key="2">
    <source>
        <dbReference type="ARBA" id="ARBA00022801"/>
    </source>
</evidence>
<dbReference type="GO" id="GO:0016810">
    <property type="term" value="F:hydrolase activity, acting on carbon-nitrogen (but not peptide) bonds"/>
    <property type="evidence" value="ECO:0007669"/>
    <property type="project" value="InterPro"/>
</dbReference>
<keyword evidence="2" id="KW-0378">Hydrolase</keyword>